<accession>A0A2S0M4H6</accession>
<dbReference type="OrthoDB" id="1632233at2"/>
<sequence length="328" mass="35558">MAQFPDMTPTTNGDKMLIQAVNGHKLVFTRGAFGSGTLADNDDIKTFTALKSEKMSLPIVDTVLSDTGEKITLIFNCSNGSLDTGFINREIGIFAKLDDGNEVLYSYSNAGMAYDYIPSKETPTNENTFEVEVYISSEAEINVTIDGSIVYLTKAQVEEKFNNHDKTTTAHAQAFAAHNDDSTAHSKLFGLCEKIANLGDDIIKKMALTTAITAISALTTDSWFGQLLKMVLTASGVRYLAAQNGYICFGSFFGNIIIQWGSVTEETKTSFDVKLNITMTVICAIPYDISNKASSACYLCYISSTATSLTFGANTAPYGYGWIAIGKQ</sequence>
<name>A0A2S0M4H6_MEGEL</name>
<dbReference type="RefSeq" id="WP_106669692.1">
    <property type="nucleotide sequence ID" value="NZ_CP027569.1"/>
</dbReference>
<dbReference type="EMBL" id="CP027569">
    <property type="protein sequence ID" value="AVO26366.1"/>
    <property type="molecule type" value="Genomic_DNA"/>
</dbReference>
<protein>
    <submittedName>
        <fullName evidence="1">Uncharacterized protein</fullName>
    </submittedName>
</protein>
<dbReference type="AlphaFoldDB" id="A0A2S0M4H6"/>
<organism evidence="1 2">
    <name type="scientific">Megasphaera elsdenii</name>
    <dbReference type="NCBI Taxonomy" id="907"/>
    <lineage>
        <taxon>Bacteria</taxon>
        <taxon>Bacillati</taxon>
        <taxon>Bacillota</taxon>
        <taxon>Negativicutes</taxon>
        <taxon>Veillonellales</taxon>
        <taxon>Veillonellaceae</taxon>
        <taxon>Megasphaera</taxon>
    </lineage>
</organism>
<reference evidence="1 2" key="1">
    <citation type="journal article" date="2018" name="Genome Announc.">
        <title>Complete genomes of two Megasphaera elsdenii strains, NCIMB 702410 and ATCC 25940.</title>
        <authorList>
            <person name="Hatmaker E.A."/>
            <person name="O'Dell K."/>
            <person name="Riley L.A."/>
            <person name="Klingeman D.M."/>
            <person name="Guss A.M."/>
        </authorList>
    </citation>
    <scope>NUCLEOTIDE SEQUENCE [LARGE SCALE GENOMIC DNA]</scope>
    <source>
        <strain evidence="1 2">NCIMB702410</strain>
    </source>
</reference>
<evidence type="ECO:0000313" key="1">
    <source>
        <dbReference type="EMBL" id="AVO26366.1"/>
    </source>
</evidence>
<evidence type="ECO:0000313" key="2">
    <source>
        <dbReference type="Proteomes" id="UP000238358"/>
    </source>
</evidence>
<proteinExistence type="predicted"/>
<dbReference type="Proteomes" id="UP000238358">
    <property type="component" value="Chromosome"/>
</dbReference>
<gene>
    <name evidence="1" type="ORF">C6Y28_01290</name>
</gene>
<dbReference type="Gene3D" id="2.60.40.3940">
    <property type="match status" value="1"/>
</dbReference>